<dbReference type="Proteomes" id="UP000789901">
    <property type="component" value="Unassembled WGS sequence"/>
</dbReference>
<reference evidence="1 2" key="1">
    <citation type="submission" date="2021-06" db="EMBL/GenBank/DDBJ databases">
        <authorList>
            <person name="Kallberg Y."/>
            <person name="Tangrot J."/>
            <person name="Rosling A."/>
        </authorList>
    </citation>
    <scope>NUCLEOTIDE SEQUENCE [LARGE SCALE GENOMIC DNA]</scope>
    <source>
        <strain evidence="1 2">120-4 pot B 10/14</strain>
    </source>
</reference>
<accession>A0ABN7W3M5</accession>
<sequence length="91" mass="10292">FTNFNEDRYQGGDGMEVDGSMNLLPNKMIAQEIYMELKEFAQSGEIGNNDIPQISTIQIGLEDIQENLIMQGQSLHLKPSTLVELLLQTQY</sequence>
<dbReference type="EMBL" id="CAJVQB010029543">
    <property type="protein sequence ID" value="CAG8814195.1"/>
    <property type="molecule type" value="Genomic_DNA"/>
</dbReference>
<name>A0ABN7W3M5_GIGMA</name>
<gene>
    <name evidence="1" type="ORF">GMARGA_LOCUS25986</name>
</gene>
<proteinExistence type="predicted"/>
<evidence type="ECO:0000313" key="2">
    <source>
        <dbReference type="Proteomes" id="UP000789901"/>
    </source>
</evidence>
<feature type="non-terminal residue" evidence="1">
    <location>
        <position position="1"/>
    </location>
</feature>
<comment type="caution">
    <text evidence="1">The sequence shown here is derived from an EMBL/GenBank/DDBJ whole genome shotgun (WGS) entry which is preliminary data.</text>
</comment>
<protein>
    <submittedName>
        <fullName evidence="1">2786_t:CDS:1</fullName>
    </submittedName>
</protein>
<organism evidence="1 2">
    <name type="scientific">Gigaspora margarita</name>
    <dbReference type="NCBI Taxonomy" id="4874"/>
    <lineage>
        <taxon>Eukaryota</taxon>
        <taxon>Fungi</taxon>
        <taxon>Fungi incertae sedis</taxon>
        <taxon>Mucoromycota</taxon>
        <taxon>Glomeromycotina</taxon>
        <taxon>Glomeromycetes</taxon>
        <taxon>Diversisporales</taxon>
        <taxon>Gigasporaceae</taxon>
        <taxon>Gigaspora</taxon>
    </lineage>
</organism>
<evidence type="ECO:0000313" key="1">
    <source>
        <dbReference type="EMBL" id="CAG8814195.1"/>
    </source>
</evidence>
<keyword evidence="2" id="KW-1185">Reference proteome</keyword>